<organism evidence="1">
    <name type="scientific">Pseudogemmatithrix spongiicola</name>
    <dbReference type="NCBI Taxonomy" id="3062599"/>
    <lineage>
        <taxon>Bacteria</taxon>
        <taxon>Pseudomonadati</taxon>
        <taxon>Gemmatimonadota</taxon>
        <taxon>Gemmatimonadia</taxon>
        <taxon>Gemmatimonadales</taxon>
        <taxon>Gemmatimonadaceae</taxon>
        <taxon>Pseudogemmatithrix</taxon>
    </lineage>
</organism>
<dbReference type="RefSeq" id="WP_367886292.1">
    <property type="nucleotide sequence ID" value="NZ_CP130612.1"/>
</dbReference>
<dbReference type="Proteomes" id="UP001229955">
    <property type="component" value="Chromosome"/>
</dbReference>
<proteinExistence type="predicted"/>
<name>A0AA49Q644_9BACT</name>
<reference evidence="1" key="1">
    <citation type="submission" date="2023-07" db="EMBL/GenBank/DDBJ databases">
        <authorList>
            <person name="Haufschild T."/>
            <person name="Kallscheuer N."/>
            <person name="Hammer J."/>
            <person name="Kohn T."/>
            <person name="Kabuu M."/>
            <person name="Jogler M."/>
            <person name="Wohfarth N."/>
            <person name="Heuer A."/>
            <person name="Rohde M."/>
            <person name="van Teeseling M.C.F."/>
            <person name="Jogler C."/>
        </authorList>
    </citation>
    <scope>NUCLEOTIDE SEQUENCE</scope>
    <source>
        <strain evidence="1">Strain 138</strain>
        <strain evidence="2">Strain 318</strain>
    </source>
</reference>
<protein>
    <recommendedName>
        <fullName evidence="4">HTH DNA binding domain-containing protein</fullName>
    </recommendedName>
</protein>
<evidence type="ECO:0008006" key="4">
    <source>
        <dbReference type="Google" id="ProtNLM"/>
    </source>
</evidence>
<evidence type="ECO:0000313" key="2">
    <source>
        <dbReference type="EMBL" id="WKW16343.1"/>
    </source>
</evidence>
<dbReference type="EMBL" id="CP130613">
    <property type="protein sequence ID" value="WKW16343.1"/>
    <property type="molecule type" value="Genomic_DNA"/>
</dbReference>
<keyword evidence="3" id="KW-1185">Reference proteome</keyword>
<dbReference type="AlphaFoldDB" id="A0AA49Q644"/>
<gene>
    <name evidence="1" type="ORF">Strain138_002756</name>
    <name evidence="2" type="ORF">Strain318_002756</name>
</gene>
<accession>A0AA49Q644</accession>
<evidence type="ECO:0000313" key="1">
    <source>
        <dbReference type="EMBL" id="WKW13436.1"/>
    </source>
</evidence>
<dbReference type="EMBL" id="CP130612">
    <property type="protein sequence ID" value="WKW13436.1"/>
    <property type="molecule type" value="Genomic_DNA"/>
</dbReference>
<sequence>MTLHAAVTPSTVRLHEECAEELGRLDALVSVAPPAAALVLQSVAVAGLAVRDTANRDIAVDTAQATRLACASLVASRVEMVHAAAMDRALERWQQLVDDGERRARSGAPLAIPPDVSMTPDAQVAVLEALRPGSEPRPLLWRALHIVAWMPETPHADLLSALVLTAGGLTDRLRLLPFAAVERRLRLDVAAAWRAGDVTPLARVALASLASNARHLRLQLKLLWESQAAEDAHVASIGRAGLTARDALAVLRLSLATSVPDLSVRLSLSRPAAGAALQRLVELGLAEEITGRARDRVFVYAGAWGLV</sequence>
<dbReference type="KEGG" id="pspc:Strain318_002756"/>
<accession>A0AA49K2V9</accession>
<evidence type="ECO:0000313" key="3">
    <source>
        <dbReference type="Proteomes" id="UP001229955"/>
    </source>
</evidence>